<dbReference type="Pfam" id="PF02810">
    <property type="entry name" value="SEC-C"/>
    <property type="match status" value="1"/>
</dbReference>
<dbReference type="AlphaFoldDB" id="A0A833L0H6"/>
<dbReference type="SUPFAM" id="SSF103642">
    <property type="entry name" value="Sec-C motif"/>
    <property type="match status" value="1"/>
</dbReference>
<gene>
    <name evidence="1" type="ORF">FD145_1095</name>
</gene>
<reference evidence="1 2" key="1">
    <citation type="submission" date="2019-12" db="EMBL/GenBank/DDBJ databases">
        <authorList>
            <person name="Wolfe R."/>
            <person name="Danczak R."/>
            <person name="Wilkins M."/>
        </authorList>
    </citation>
    <scope>NUCLEOTIDE SEQUENCE [LARGE SCALE GENOMIC DNA]</scope>
    <source>
        <strain evidence="1">X2_MaxBin.013</strain>
    </source>
</reference>
<evidence type="ECO:0000313" key="1">
    <source>
        <dbReference type="EMBL" id="KAF0133779.1"/>
    </source>
</evidence>
<dbReference type="InterPro" id="IPR058292">
    <property type="entry name" value="DUF7986"/>
</dbReference>
<dbReference type="PANTHER" id="PTHR33747">
    <property type="entry name" value="UPF0225 PROTEIN SCO1677"/>
    <property type="match status" value="1"/>
</dbReference>
<sequence length="405" mass="46806">MKNSFENKLRDGGKCLCDICGKTARMGGILDPHSADPRVACYDCMIKISAKQQGISVADAKKRREKMFKTSNLFPQVKIDEYFKLAGERASGGMDELNEVLRYVMNVWNAFDKDIIDKYESMDESELREIYGKVKMNFSYLIKQKQKYGRNDPCPCGSGRKYKKCCLIHDDLEDALVAEWKKIDSSVIKKGMRLIEDSSVLDTKLLVEHYWGEKRLDSIREKGVVDGAAELEYNEWLMNDYYKMGEDIPFVLGRLLTDPELTDREKSVIEARIKAPLTVWLITYIAKNRGALIRNIFNHQEIFVHDKLFSESAKDSYLVCSRAFNVGGYNLLSGAYQAYPGPFSQDIRKVVIEEYGKCKSEEEINVFLRRHGYIYGRLWTKLKDKLDEKRHCFKNWQGQSGEICH</sequence>
<name>A0A833L0H6_UNCSA</name>
<protein>
    <submittedName>
        <fullName evidence="1">SEC-C motif domain-containing protein</fullName>
    </submittedName>
</protein>
<dbReference type="PANTHER" id="PTHR33747:SF1">
    <property type="entry name" value="ADENYLATE CYCLASE-ASSOCIATED CAP C-TERMINAL DOMAIN-CONTAINING PROTEIN"/>
    <property type="match status" value="1"/>
</dbReference>
<dbReference type="InterPro" id="IPR004027">
    <property type="entry name" value="SEC_C_motif"/>
</dbReference>
<dbReference type="Gene3D" id="3.10.450.50">
    <property type="match status" value="1"/>
</dbReference>
<dbReference type="Pfam" id="PF25948">
    <property type="entry name" value="DUF7986"/>
    <property type="match status" value="1"/>
</dbReference>
<proteinExistence type="predicted"/>
<organism evidence="1 2">
    <name type="scientific">Candidatus Saganbacteria bacterium</name>
    <dbReference type="NCBI Taxonomy" id="2575572"/>
    <lineage>
        <taxon>Bacteria</taxon>
        <taxon>Bacillati</taxon>
        <taxon>Saganbacteria</taxon>
    </lineage>
</organism>
<comment type="caution">
    <text evidence="1">The sequence shown here is derived from an EMBL/GenBank/DDBJ whole genome shotgun (WGS) entry which is preliminary data.</text>
</comment>
<dbReference type="EMBL" id="WPAF01000018">
    <property type="protein sequence ID" value="KAF0133779.1"/>
    <property type="molecule type" value="Genomic_DNA"/>
</dbReference>
<accession>A0A833L0H6</accession>
<evidence type="ECO:0000313" key="2">
    <source>
        <dbReference type="Proteomes" id="UP000488506"/>
    </source>
</evidence>
<dbReference type="Proteomes" id="UP000488506">
    <property type="component" value="Unassembled WGS sequence"/>
</dbReference>